<evidence type="ECO:0000259" key="3">
    <source>
        <dbReference type="Pfam" id="PF03816"/>
    </source>
</evidence>
<reference evidence="5 6" key="1">
    <citation type="journal article" date="2015" name="Nature">
        <title>rRNA introns, odd ribosomes, and small enigmatic genomes across a large radiation of phyla.</title>
        <authorList>
            <person name="Brown C.T."/>
            <person name="Hug L.A."/>
            <person name="Thomas B.C."/>
            <person name="Sharon I."/>
            <person name="Castelle C.J."/>
            <person name="Singh A."/>
            <person name="Wilkins M.J."/>
            <person name="Williams K.H."/>
            <person name="Banfield J.F."/>
        </authorList>
    </citation>
    <scope>NUCLEOTIDE SEQUENCE [LARGE SCALE GENOMIC DNA]</scope>
</reference>
<dbReference type="EMBL" id="LBUX01000005">
    <property type="protein sequence ID" value="KKQ74414.1"/>
    <property type="molecule type" value="Genomic_DNA"/>
</dbReference>
<feature type="domain" description="Cell envelope-related transcriptional attenuator" evidence="3">
    <location>
        <begin position="105"/>
        <end position="264"/>
    </location>
</feature>
<dbReference type="PATRIC" id="fig|1618336.3.peg.173"/>
<dbReference type="STRING" id="1618336.US94_C0005G0010"/>
<dbReference type="NCBIfam" id="TIGR00350">
    <property type="entry name" value="lytR_cpsA_psr"/>
    <property type="match status" value="1"/>
</dbReference>
<dbReference type="PANTHER" id="PTHR33392">
    <property type="entry name" value="POLYISOPRENYL-TEICHOIC ACID--PEPTIDOGLYCAN TEICHOIC ACID TRANSFERASE TAGU"/>
    <property type="match status" value="1"/>
</dbReference>
<proteinExistence type="inferred from homology"/>
<dbReference type="Gene3D" id="3.30.70.2390">
    <property type="match status" value="1"/>
</dbReference>
<keyword evidence="2" id="KW-0472">Membrane</keyword>
<dbReference type="InterPro" id="IPR050922">
    <property type="entry name" value="LytR/CpsA/Psr_CW_biosynth"/>
</dbReference>
<dbReference type="Gene3D" id="3.40.630.190">
    <property type="entry name" value="LCP protein"/>
    <property type="match status" value="1"/>
</dbReference>
<dbReference type="AlphaFoldDB" id="A0A0G0ML03"/>
<keyword evidence="2" id="KW-1133">Transmembrane helix</keyword>
<sequence>MNNKVKPIPRPKMPNEVTISRNPWKKRAKWLIFIIIFTIAAIGVWIGVVANRAINKITDDGQSKSSLLSLLSDFNTGNIKGKSEGRTNILILGMGGKNHPGGMLSDTMILASINYQDQKIGMISVPRDLWVPIAGYGHAKINEAYADGEKNKSTTTSGGALSSRTIENVLGVPVHYYLSLDFEGFKKMVDTVGGVDIYVENAINDPSYPADNMVDYSPFKLSAGLQHMDGSLALKYVRSRKTTSDFDRSRRQMQVMAAVRDKILSTGILANPKKITDLLNILGDHIRTNMQVSDIKSLWEVGKTLDTTNIISKVLDTSNDGLLVASQDSRGYYVYPRKGIDNFSEIQKMVKNIFTPEAEDGTSAKIEVLNGSGKAGIASSVSTYLESYGYNVTKIGNGGVTSTTTIFDCSSGKYAQTTEKIAGMLKAKKETKSCQTDIQIIVGQDYLTNR</sequence>
<name>A0A0G0ML03_9BACT</name>
<comment type="similarity">
    <text evidence="1">Belongs to the LytR/CpsA/Psr (LCP) family.</text>
</comment>
<accession>A0A0G0ML03</accession>
<protein>
    <submittedName>
        <fullName evidence="5">Transcription attenuator LytR</fullName>
    </submittedName>
</protein>
<dbReference type="Pfam" id="PF13399">
    <property type="entry name" value="LytR_C"/>
    <property type="match status" value="1"/>
</dbReference>
<evidence type="ECO:0000313" key="6">
    <source>
        <dbReference type="Proteomes" id="UP000034498"/>
    </source>
</evidence>
<evidence type="ECO:0000256" key="2">
    <source>
        <dbReference type="SAM" id="Phobius"/>
    </source>
</evidence>
<keyword evidence="2" id="KW-0812">Transmembrane</keyword>
<gene>
    <name evidence="5" type="ORF">US94_C0005G0010</name>
</gene>
<feature type="transmembrane region" description="Helical" evidence="2">
    <location>
        <begin position="30"/>
        <end position="50"/>
    </location>
</feature>
<organism evidence="5 6">
    <name type="scientific">Berkelbacteria bacterium GW2011_GWB1_38_5</name>
    <dbReference type="NCBI Taxonomy" id="1618336"/>
    <lineage>
        <taxon>Bacteria</taxon>
        <taxon>Candidatus Berkelbacteria</taxon>
    </lineage>
</organism>
<feature type="domain" description="LytR/CpsA/Psr regulator C-terminal" evidence="4">
    <location>
        <begin position="364"/>
        <end position="446"/>
    </location>
</feature>
<evidence type="ECO:0000256" key="1">
    <source>
        <dbReference type="ARBA" id="ARBA00006068"/>
    </source>
</evidence>
<dbReference type="InterPro" id="IPR027381">
    <property type="entry name" value="LytR/CpsA/Psr_C"/>
</dbReference>
<evidence type="ECO:0000259" key="4">
    <source>
        <dbReference type="Pfam" id="PF13399"/>
    </source>
</evidence>
<dbReference type="PANTHER" id="PTHR33392:SF6">
    <property type="entry name" value="POLYISOPRENYL-TEICHOIC ACID--PEPTIDOGLYCAN TEICHOIC ACID TRANSFERASE TAGU"/>
    <property type="match status" value="1"/>
</dbReference>
<dbReference type="Proteomes" id="UP000034498">
    <property type="component" value="Unassembled WGS sequence"/>
</dbReference>
<evidence type="ECO:0000313" key="5">
    <source>
        <dbReference type="EMBL" id="KKQ74414.1"/>
    </source>
</evidence>
<dbReference type="InterPro" id="IPR004474">
    <property type="entry name" value="LytR_CpsA_psr"/>
</dbReference>
<dbReference type="Pfam" id="PF03816">
    <property type="entry name" value="LytR_cpsA_psr"/>
    <property type="match status" value="1"/>
</dbReference>
<comment type="caution">
    <text evidence="5">The sequence shown here is derived from an EMBL/GenBank/DDBJ whole genome shotgun (WGS) entry which is preliminary data.</text>
</comment>